<feature type="region of interest" description="Disordered" evidence="1">
    <location>
        <begin position="1"/>
        <end position="206"/>
    </location>
</feature>
<feature type="compositionally biased region" description="Polar residues" evidence="1">
    <location>
        <begin position="41"/>
        <end position="55"/>
    </location>
</feature>
<evidence type="ECO:0000259" key="2">
    <source>
        <dbReference type="PROSITE" id="PS51186"/>
    </source>
</evidence>
<keyword evidence="4" id="KW-1185">Reference proteome</keyword>
<dbReference type="GO" id="GO:0016747">
    <property type="term" value="F:acyltransferase activity, transferring groups other than amino-acyl groups"/>
    <property type="evidence" value="ECO:0007669"/>
    <property type="project" value="InterPro"/>
</dbReference>
<feature type="domain" description="N-acetyltransferase" evidence="2">
    <location>
        <begin position="497"/>
        <end position="694"/>
    </location>
</feature>
<feature type="region of interest" description="Disordered" evidence="1">
    <location>
        <begin position="220"/>
        <end position="282"/>
    </location>
</feature>
<dbReference type="EMBL" id="MU006343">
    <property type="protein sequence ID" value="KAF2845677.1"/>
    <property type="molecule type" value="Genomic_DNA"/>
</dbReference>
<protein>
    <recommendedName>
        <fullName evidence="2">N-acetyltransferase domain-containing protein</fullName>
    </recommendedName>
</protein>
<evidence type="ECO:0000313" key="4">
    <source>
        <dbReference type="Proteomes" id="UP000799423"/>
    </source>
</evidence>
<gene>
    <name evidence="3" type="ORF">T440DRAFT_407371</name>
</gene>
<dbReference type="AlphaFoldDB" id="A0A6A7ATI8"/>
<sequence>MSRGAYNFCPRSSMPAAPLLEPDHTATKPAGPAVKHAPETMTWQQQEEFGTSKPSSRSRVKWKPFQEPAIEEPVNNSWTEQQAEFPAQVSSSRRRARGKATTTSPSPIDAKRSPPAHLHSSPTLARLQSNTTKNTISPRNNKQSKKKTLPQPDKMVTPAVTKKIASIPPHLRKQNAAVEAKKEATSKRATPAQPRQIEKAQKKNGAVSMRIFPTEQVGVQEYAGWDTPKPQPPARSRFGNPKQCWQGGPPRAPRVPWPKARDMKPLPSESGSEGGVGFKSDSNGDVDYDIKKLLDWKGDWMPAPETWAARKGYSDRHFTDTIDKWINISARYGRSITIDEPAFSGRKAVGGATAEYVVGKTIPGEHEYNELVPRSWVEPRVEDKTLREYWTDMPKIMPQALEDCDIMADPPWWDRYQDSSNYITSLTVPEAKVNMLDKENPVKPYQLACAEDKLNAILQRRRAAYNETMAKRHRPAPKTKDWAPPVQSRSIVPMANVYIRPVQPADVRGIAEIYNYYIDNSIYANEFDGRTEDQIRRRISVVTSAGLPFLVAVAKGNQPKNHVNYIAEKIVGFISLDDYVDQSSMFRFTFDMELYVHPGFVQKRIAKCLLDKLLDLANTGYAIRGGYDYKNEFEYLKTGPSRVVKTILLNVHHESGKEIEWQSKLLNDFGFKRCGRMPGVGYKHDKVVDISTFSYQTTELINAAGRPSVGLERD</sequence>
<organism evidence="3 4">
    <name type="scientific">Plenodomus tracheiphilus IPT5</name>
    <dbReference type="NCBI Taxonomy" id="1408161"/>
    <lineage>
        <taxon>Eukaryota</taxon>
        <taxon>Fungi</taxon>
        <taxon>Dikarya</taxon>
        <taxon>Ascomycota</taxon>
        <taxon>Pezizomycotina</taxon>
        <taxon>Dothideomycetes</taxon>
        <taxon>Pleosporomycetidae</taxon>
        <taxon>Pleosporales</taxon>
        <taxon>Pleosporineae</taxon>
        <taxon>Leptosphaeriaceae</taxon>
        <taxon>Plenodomus</taxon>
    </lineage>
</organism>
<dbReference type="OrthoDB" id="2129362at2759"/>
<dbReference type="InterPro" id="IPR016181">
    <property type="entry name" value="Acyl_CoA_acyltransferase"/>
</dbReference>
<dbReference type="Proteomes" id="UP000799423">
    <property type="component" value="Unassembled WGS sequence"/>
</dbReference>
<dbReference type="Gene3D" id="3.40.630.30">
    <property type="match status" value="1"/>
</dbReference>
<dbReference type="SUPFAM" id="SSF55729">
    <property type="entry name" value="Acyl-CoA N-acyltransferases (Nat)"/>
    <property type="match status" value="1"/>
</dbReference>
<dbReference type="InterPro" id="IPR000182">
    <property type="entry name" value="GNAT_dom"/>
</dbReference>
<reference evidence="3" key="1">
    <citation type="submission" date="2020-01" db="EMBL/GenBank/DDBJ databases">
        <authorList>
            <consortium name="DOE Joint Genome Institute"/>
            <person name="Haridas S."/>
            <person name="Albert R."/>
            <person name="Binder M."/>
            <person name="Bloem J."/>
            <person name="Labutti K."/>
            <person name="Salamov A."/>
            <person name="Andreopoulos B."/>
            <person name="Baker S.E."/>
            <person name="Barry K."/>
            <person name="Bills G."/>
            <person name="Bluhm B.H."/>
            <person name="Cannon C."/>
            <person name="Castanera R."/>
            <person name="Culley D.E."/>
            <person name="Daum C."/>
            <person name="Ezra D."/>
            <person name="Gonzalez J.B."/>
            <person name="Henrissat B."/>
            <person name="Kuo A."/>
            <person name="Liang C."/>
            <person name="Lipzen A."/>
            <person name="Lutzoni F."/>
            <person name="Magnuson J."/>
            <person name="Mondo S."/>
            <person name="Nolan M."/>
            <person name="Ohm R."/>
            <person name="Pangilinan J."/>
            <person name="Park H.-J."/>
            <person name="Ramirez L."/>
            <person name="Alfaro M."/>
            <person name="Sun H."/>
            <person name="Tritt A."/>
            <person name="Yoshinaga Y."/>
            <person name="Zwiers L.-H."/>
            <person name="Turgeon B.G."/>
            <person name="Goodwin S.B."/>
            <person name="Spatafora J.W."/>
            <person name="Crous P.W."/>
            <person name="Grigoriev I.V."/>
        </authorList>
    </citation>
    <scope>NUCLEOTIDE SEQUENCE</scope>
    <source>
        <strain evidence="3">IPT5</strain>
    </source>
</reference>
<dbReference type="PROSITE" id="PS51186">
    <property type="entry name" value="GNAT"/>
    <property type="match status" value="1"/>
</dbReference>
<name>A0A6A7ATI8_9PLEO</name>
<evidence type="ECO:0000256" key="1">
    <source>
        <dbReference type="SAM" id="MobiDB-lite"/>
    </source>
</evidence>
<proteinExistence type="predicted"/>
<evidence type="ECO:0000313" key="3">
    <source>
        <dbReference type="EMBL" id="KAF2845677.1"/>
    </source>
</evidence>
<feature type="compositionally biased region" description="Polar residues" evidence="1">
    <location>
        <begin position="120"/>
        <end position="141"/>
    </location>
</feature>
<accession>A0A6A7ATI8</accession>